<feature type="compositionally biased region" description="Polar residues" evidence="1">
    <location>
        <begin position="135"/>
        <end position="176"/>
    </location>
</feature>
<name>A0A1R0GT33_9FUNG</name>
<dbReference type="AlphaFoldDB" id="A0A1R0GT33"/>
<protein>
    <submittedName>
        <fullName evidence="2">Uncharacterized protein</fullName>
    </submittedName>
</protein>
<comment type="caution">
    <text evidence="2">The sequence shown here is derived from an EMBL/GenBank/DDBJ whole genome shotgun (WGS) entry which is preliminary data.</text>
</comment>
<keyword evidence="3" id="KW-1185">Reference proteome</keyword>
<feature type="region of interest" description="Disordered" evidence="1">
    <location>
        <begin position="123"/>
        <end position="176"/>
    </location>
</feature>
<sequence>MQIIQDLSEKVNALMAEREEHGSHQEVTMDVQAPGCYDTHRRTKAPIVEIENFPELLEAILDLKEDFFRISMKENFGKDTIYGCPKFIGINYQPPILSHVAPPNVNKTESTLSMSQLKGPFLQQQQPGYSYPAATGTNQQAAPTQYKSNTSHNKGGQSQGKMSQDFPQKSKNPGAQ</sequence>
<gene>
    <name evidence="2" type="ORF">AYI68_g5908</name>
</gene>
<dbReference type="Proteomes" id="UP000187455">
    <property type="component" value="Unassembled WGS sequence"/>
</dbReference>
<reference evidence="2 3" key="1">
    <citation type="journal article" date="2016" name="Mol. Biol. Evol.">
        <title>Genome-Wide Survey of Gut Fungi (Harpellales) Reveals the First Horizontally Transferred Ubiquitin Gene from a Mosquito Host.</title>
        <authorList>
            <person name="Wang Y."/>
            <person name="White M.M."/>
            <person name="Kvist S."/>
            <person name="Moncalvo J.M."/>
        </authorList>
    </citation>
    <scope>NUCLEOTIDE SEQUENCE [LARGE SCALE GENOMIC DNA]</scope>
    <source>
        <strain evidence="2 3">ALG-7-W6</strain>
    </source>
</reference>
<evidence type="ECO:0000256" key="1">
    <source>
        <dbReference type="SAM" id="MobiDB-lite"/>
    </source>
</evidence>
<proteinExistence type="predicted"/>
<evidence type="ECO:0000313" key="2">
    <source>
        <dbReference type="EMBL" id="OLY80008.1"/>
    </source>
</evidence>
<accession>A0A1R0GT33</accession>
<organism evidence="2 3">
    <name type="scientific">Smittium mucronatum</name>
    <dbReference type="NCBI Taxonomy" id="133383"/>
    <lineage>
        <taxon>Eukaryota</taxon>
        <taxon>Fungi</taxon>
        <taxon>Fungi incertae sedis</taxon>
        <taxon>Zoopagomycota</taxon>
        <taxon>Kickxellomycotina</taxon>
        <taxon>Harpellomycetes</taxon>
        <taxon>Harpellales</taxon>
        <taxon>Legeriomycetaceae</taxon>
        <taxon>Smittium</taxon>
    </lineage>
</organism>
<dbReference type="EMBL" id="LSSL01003885">
    <property type="protein sequence ID" value="OLY80008.1"/>
    <property type="molecule type" value="Genomic_DNA"/>
</dbReference>
<evidence type="ECO:0000313" key="3">
    <source>
        <dbReference type="Proteomes" id="UP000187455"/>
    </source>
</evidence>